<evidence type="ECO:0000313" key="3">
    <source>
        <dbReference type="Proteomes" id="UP000315131"/>
    </source>
</evidence>
<feature type="domain" description="SGNH hydrolase-type esterase" evidence="1">
    <location>
        <begin position="10"/>
        <end position="171"/>
    </location>
</feature>
<comment type="caution">
    <text evidence="2">The sequence shown here is derived from an EMBL/GenBank/DDBJ whole genome shotgun (WGS) entry which is preliminary data.</text>
</comment>
<dbReference type="PANTHER" id="PTHR30383">
    <property type="entry name" value="THIOESTERASE 1/PROTEASE 1/LYSOPHOSPHOLIPASE L1"/>
    <property type="match status" value="1"/>
</dbReference>
<dbReference type="EMBL" id="VHSF01000003">
    <property type="protein sequence ID" value="TRO64520.1"/>
    <property type="molecule type" value="Genomic_DNA"/>
</dbReference>
<dbReference type="AlphaFoldDB" id="A0A550I0Q6"/>
<evidence type="ECO:0000313" key="2">
    <source>
        <dbReference type="EMBL" id="TRO64520.1"/>
    </source>
</evidence>
<reference evidence="2 3" key="1">
    <citation type="submission" date="2019-06" db="EMBL/GenBank/DDBJ databases">
        <title>Gramella sabulilitoris sp. nov., isolated from a marine sand.</title>
        <authorList>
            <person name="Yoon J.-H."/>
        </authorList>
    </citation>
    <scope>NUCLEOTIDE SEQUENCE [LARGE SCALE GENOMIC DNA]</scope>
    <source>
        <strain evidence="2 3">HSMS-1</strain>
    </source>
</reference>
<organism evidence="2 3">
    <name type="scientific">Christiangramia sabulilitoris</name>
    <dbReference type="NCBI Taxonomy" id="2583991"/>
    <lineage>
        <taxon>Bacteria</taxon>
        <taxon>Pseudomonadati</taxon>
        <taxon>Bacteroidota</taxon>
        <taxon>Flavobacteriia</taxon>
        <taxon>Flavobacteriales</taxon>
        <taxon>Flavobacteriaceae</taxon>
        <taxon>Christiangramia</taxon>
    </lineage>
</organism>
<accession>A0A550I0Q6</accession>
<dbReference type="InterPro" id="IPR036514">
    <property type="entry name" value="SGNH_hydro_sf"/>
</dbReference>
<dbReference type="Gene3D" id="3.40.50.1110">
    <property type="entry name" value="SGNH hydrolase"/>
    <property type="match status" value="1"/>
</dbReference>
<dbReference type="RefSeq" id="WP_143411712.1">
    <property type="nucleotide sequence ID" value="NZ_VHSF01000003.1"/>
</dbReference>
<dbReference type="Pfam" id="PF13472">
    <property type="entry name" value="Lipase_GDSL_2"/>
    <property type="match status" value="1"/>
</dbReference>
<keyword evidence="3" id="KW-1185">Reference proteome</keyword>
<dbReference type="InterPro" id="IPR051532">
    <property type="entry name" value="Ester_Hydrolysis_Enzymes"/>
</dbReference>
<evidence type="ECO:0000259" key="1">
    <source>
        <dbReference type="Pfam" id="PF13472"/>
    </source>
</evidence>
<dbReference type="OrthoDB" id="9790057at2"/>
<proteinExistence type="predicted"/>
<dbReference type="SUPFAM" id="SSF52266">
    <property type="entry name" value="SGNH hydrolase"/>
    <property type="match status" value="1"/>
</dbReference>
<sequence>MGNKSNNSLFLGDSLTEFGNWEDLLPAAVIYNQGISGDLSSDVLDRLDMAINLEPAKIFLMIGVNDLAQEIPVGNIRNNIISIGVKLKGALPSSRLYLQSILPINPGLRVFQDGFDYSENIRLLNSLLKTECKDPFYEFIDLHPEFANEAGHLKGVYTTDGLHLNNAGYQRWAEILKRTGNF</sequence>
<gene>
    <name evidence="2" type="ORF">FGM01_13605</name>
</gene>
<protein>
    <submittedName>
        <fullName evidence="2">Sialate O-acetylesterase</fullName>
    </submittedName>
</protein>
<name>A0A550I0Q6_9FLAO</name>
<dbReference type="Proteomes" id="UP000315131">
    <property type="component" value="Unassembled WGS sequence"/>
</dbReference>
<dbReference type="PANTHER" id="PTHR30383:SF5">
    <property type="entry name" value="SGNH HYDROLASE-TYPE ESTERASE DOMAIN-CONTAINING PROTEIN"/>
    <property type="match status" value="1"/>
</dbReference>
<dbReference type="InterPro" id="IPR013830">
    <property type="entry name" value="SGNH_hydro"/>
</dbReference>
<dbReference type="GO" id="GO:0004622">
    <property type="term" value="F:phosphatidylcholine lysophospholipase activity"/>
    <property type="evidence" value="ECO:0007669"/>
    <property type="project" value="TreeGrafter"/>
</dbReference>